<gene>
    <name evidence="1" type="ORF">AVT10_04315</name>
</gene>
<name>A0ABR5Y9S2_9SPHN</name>
<accession>A0ABR5Y9S2</accession>
<evidence type="ECO:0008006" key="3">
    <source>
        <dbReference type="Google" id="ProtNLM"/>
    </source>
</evidence>
<comment type="caution">
    <text evidence="1">The sequence shown here is derived from an EMBL/GenBank/DDBJ whole genome shotgun (WGS) entry which is preliminary data.</text>
</comment>
<protein>
    <recommendedName>
        <fullName evidence="3">Tetratricopeptide repeat protein</fullName>
    </recommendedName>
</protein>
<dbReference type="InterPro" id="IPR019734">
    <property type="entry name" value="TPR_rpt"/>
</dbReference>
<evidence type="ECO:0000313" key="1">
    <source>
        <dbReference type="EMBL" id="KZE11483.1"/>
    </source>
</evidence>
<sequence length="250" mass="25648">MFSPLLFLALQAAAGPQLPVGATPEARYDQCVDAATTAPEQAEKIAGQWRLVGGGFLARQCLGMSYATRQKWTAAAEAFEQAAREAEVAKDARAANYWAQAGNARLADGDTAGAGTALDAALASGALTGLARGEAQLDRARVRVAGGDLPGARGDLDRALKDAPADPLAWLLSATLARRMGDLTRAKADIAEALRRSADDPSVQLEAGNIAGLSGDTKGARAAFEAVQRLAPDSAQAKAADAALDTLPPA</sequence>
<dbReference type="Pfam" id="PF13432">
    <property type="entry name" value="TPR_16"/>
    <property type="match status" value="1"/>
</dbReference>
<dbReference type="InterPro" id="IPR011990">
    <property type="entry name" value="TPR-like_helical_dom_sf"/>
</dbReference>
<evidence type="ECO:0000313" key="2">
    <source>
        <dbReference type="Proteomes" id="UP000076609"/>
    </source>
</evidence>
<dbReference type="SUPFAM" id="SSF48452">
    <property type="entry name" value="TPR-like"/>
    <property type="match status" value="1"/>
</dbReference>
<dbReference type="Gene3D" id="1.25.40.10">
    <property type="entry name" value="Tetratricopeptide repeat domain"/>
    <property type="match status" value="1"/>
</dbReference>
<dbReference type="Proteomes" id="UP000076609">
    <property type="component" value="Unassembled WGS sequence"/>
</dbReference>
<keyword evidence="2" id="KW-1185">Reference proteome</keyword>
<dbReference type="SMART" id="SM00028">
    <property type="entry name" value="TPR"/>
    <property type="match status" value="4"/>
</dbReference>
<organism evidence="1 2">
    <name type="scientific">Sphingomonas hankookensis</name>
    <dbReference type="NCBI Taxonomy" id="563996"/>
    <lineage>
        <taxon>Bacteria</taxon>
        <taxon>Pseudomonadati</taxon>
        <taxon>Pseudomonadota</taxon>
        <taxon>Alphaproteobacteria</taxon>
        <taxon>Sphingomonadales</taxon>
        <taxon>Sphingomonadaceae</taxon>
        <taxon>Sphingomonas</taxon>
    </lineage>
</organism>
<reference evidence="2" key="1">
    <citation type="submission" date="2016-01" db="EMBL/GenBank/DDBJ databases">
        <title>Draft genome of Chromobacterium sp. F49.</title>
        <authorList>
            <person name="Hong K.W."/>
        </authorList>
    </citation>
    <scope>NUCLEOTIDE SEQUENCE [LARGE SCALE GENOMIC DNA]</scope>
    <source>
        <strain evidence="2">CN3</strain>
    </source>
</reference>
<dbReference type="EMBL" id="LQQO01000034">
    <property type="protein sequence ID" value="KZE11483.1"/>
    <property type="molecule type" value="Genomic_DNA"/>
</dbReference>
<proteinExistence type="predicted"/>
<dbReference type="RefSeq" id="WP_066691960.1">
    <property type="nucleotide sequence ID" value="NZ_CP117025.1"/>
</dbReference>